<evidence type="ECO:0000313" key="7">
    <source>
        <dbReference type="Proteomes" id="UP001629113"/>
    </source>
</evidence>
<dbReference type="Proteomes" id="UP001629113">
    <property type="component" value="Unassembled WGS sequence"/>
</dbReference>
<evidence type="ECO:0000313" key="6">
    <source>
        <dbReference type="EMBL" id="KAL3425910.1"/>
    </source>
</evidence>
<reference evidence="6 7" key="1">
    <citation type="submission" date="2024-06" db="EMBL/GenBank/DDBJ databases">
        <title>Complete genome of Phlyctema vagabunda strain 19-DSS-EL-015.</title>
        <authorList>
            <person name="Fiorenzani C."/>
        </authorList>
    </citation>
    <scope>NUCLEOTIDE SEQUENCE [LARGE SCALE GENOMIC DNA]</scope>
    <source>
        <strain evidence="6 7">19-DSS-EL-015</strain>
    </source>
</reference>
<evidence type="ECO:0000256" key="2">
    <source>
        <dbReference type="ARBA" id="ARBA00011353"/>
    </source>
</evidence>
<organism evidence="6 7">
    <name type="scientific">Phlyctema vagabunda</name>
    <dbReference type="NCBI Taxonomy" id="108571"/>
    <lineage>
        <taxon>Eukaryota</taxon>
        <taxon>Fungi</taxon>
        <taxon>Dikarya</taxon>
        <taxon>Ascomycota</taxon>
        <taxon>Pezizomycotina</taxon>
        <taxon>Leotiomycetes</taxon>
        <taxon>Helotiales</taxon>
        <taxon>Dermateaceae</taxon>
        <taxon>Phlyctema</taxon>
    </lineage>
</organism>
<keyword evidence="3" id="KW-0539">Nucleus</keyword>
<proteinExistence type="predicted"/>
<dbReference type="PROSITE" id="PS00598">
    <property type="entry name" value="CHROMO_1"/>
    <property type="match status" value="1"/>
</dbReference>
<dbReference type="PROSITE" id="PS50013">
    <property type="entry name" value="CHROMO_2"/>
    <property type="match status" value="1"/>
</dbReference>
<dbReference type="PRINTS" id="PR00504">
    <property type="entry name" value="CHROMODOMAIN"/>
</dbReference>
<dbReference type="InterPro" id="IPR023780">
    <property type="entry name" value="Chromo_domain"/>
</dbReference>
<dbReference type="SMART" id="SM00298">
    <property type="entry name" value="CHROMO"/>
    <property type="match status" value="1"/>
</dbReference>
<feature type="compositionally biased region" description="Polar residues" evidence="4">
    <location>
        <begin position="140"/>
        <end position="149"/>
    </location>
</feature>
<accession>A0ABR4PRF2</accession>
<dbReference type="InterPro" id="IPR023779">
    <property type="entry name" value="Chromodomain_CS"/>
</dbReference>
<dbReference type="InterPro" id="IPR017984">
    <property type="entry name" value="Chromo_dom_subgr"/>
</dbReference>
<dbReference type="CDD" id="cd00024">
    <property type="entry name" value="CD_CSD"/>
    <property type="match status" value="1"/>
</dbReference>
<dbReference type="SUPFAM" id="SSF54160">
    <property type="entry name" value="Chromo domain-like"/>
    <property type="match status" value="1"/>
</dbReference>
<evidence type="ECO:0000259" key="5">
    <source>
        <dbReference type="PROSITE" id="PS50013"/>
    </source>
</evidence>
<comment type="caution">
    <text evidence="6">The sequence shown here is derived from an EMBL/GenBank/DDBJ whole genome shotgun (WGS) entry which is preliminary data.</text>
</comment>
<feature type="compositionally biased region" description="Acidic residues" evidence="4">
    <location>
        <begin position="20"/>
        <end position="53"/>
    </location>
</feature>
<dbReference type="EMBL" id="JBFCZG010000002">
    <property type="protein sequence ID" value="KAL3425910.1"/>
    <property type="molecule type" value="Genomic_DNA"/>
</dbReference>
<dbReference type="InterPro" id="IPR000953">
    <property type="entry name" value="Chromo/chromo_shadow_dom"/>
</dbReference>
<dbReference type="Pfam" id="PF00385">
    <property type="entry name" value="Chromo"/>
    <property type="match status" value="1"/>
</dbReference>
<keyword evidence="7" id="KW-1185">Reference proteome</keyword>
<dbReference type="InterPro" id="IPR016197">
    <property type="entry name" value="Chromo-like_dom_sf"/>
</dbReference>
<name>A0ABR4PRF2_9HELO</name>
<gene>
    <name evidence="6" type="ORF">PVAG01_02701</name>
</gene>
<sequence>MPRLATPFEDPVETGRDTGEETEDEVDGQVNAEEDLDVDDQAEDDEEEEEMDVEYNTLSEPATPTPVAPAPAAKKRGAKPKPAAIDDMRRSSRKTSARLEALRKTSPPGAGVKTRGRPSTSTQVLSSAISVRKKRGRPSAASQALNKQVTGGAKAKGEATKSPDPNAVRVFNTAYRKYVAEYVVEKVLDSAFIDKKLHYFVKWKGYPTADNTWEPVKNVVNADDEVQKFHKKFPKKPSAETPVKNGKK</sequence>
<dbReference type="Gene3D" id="2.40.50.40">
    <property type="match status" value="1"/>
</dbReference>
<feature type="compositionally biased region" description="Polar residues" evidence="4">
    <location>
        <begin position="117"/>
        <end position="129"/>
    </location>
</feature>
<comment type="subunit">
    <text evidence="2">Component of the NuA4 histone acetyltransferase complex.</text>
</comment>
<feature type="domain" description="Chromo" evidence="5">
    <location>
        <begin position="182"/>
        <end position="241"/>
    </location>
</feature>
<comment type="subcellular location">
    <subcellularLocation>
        <location evidence="1">Nucleus</location>
    </subcellularLocation>
</comment>
<evidence type="ECO:0000256" key="4">
    <source>
        <dbReference type="SAM" id="MobiDB-lite"/>
    </source>
</evidence>
<evidence type="ECO:0000256" key="3">
    <source>
        <dbReference type="ARBA" id="ARBA00023242"/>
    </source>
</evidence>
<evidence type="ECO:0000256" key="1">
    <source>
        <dbReference type="ARBA" id="ARBA00004123"/>
    </source>
</evidence>
<dbReference type="InterPro" id="IPR051219">
    <property type="entry name" value="Heterochromatin_chromo-domain"/>
</dbReference>
<protein>
    <submittedName>
        <fullName evidence="6">Chromo domain-containing protein</fullName>
    </submittedName>
</protein>
<dbReference type="PANTHER" id="PTHR22812">
    <property type="entry name" value="CHROMOBOX PROTEIN"/>
    <property type="match status" value="1"/>
</dbReference>
<feature type="region of interest" description="Disordered" evidence="4">
    <location>
        <begin position="1"/>
        <end position="166"/>
    </location>
</feature>